<dbReference type="Pfam" id="PF00805">
    <property type="entry name" value="Pentapeptide"/>
    <property type="match status" value="1"/>
</dbReference>
<dbReference type="AlphaFoldDB" id="A0A370CEZ0"/>
<proteinExistence type="predicted"/>
<evidence type="ECO:0008006" key="4">
    <source>
        <dbReference type="Google" id="ProtNLM"/>
    </source>
</evidence>
<keyword evidence="3" id="KW-1185">Reference proteome</keyword>
<evidence type="ECO:0000313" key="3">
    <source>
        <dbReference type="Proteomes" id="UP000226429"/>
    </source>
</evidence>
<evidence type="ECO:0000256" key="1">
    <source>
        <dbReference type="SAM" id="MobiDB-lite"/>
    </source>
</evidence>
<sequence>MLGVRLNKFEKELLSVLKSRLAWSSIKIECVYFQQGPERKHYLSARFHRPLLSHLMRLDSLTTLSLDPFFLSEGRVLLDNFLTGNMSLRYLSLGLTAGGTADWEKLGLNLAKHSRLIQANFGNTELVQANFENTVLNNANCSGLLTLAGNCYKTDIIFPELRLQDEIYLDMELREKYQALIERLRKTHEQRFIDERLSEASILDLVTNALSGLNPAQEITHSASLHDSAGPEAKLAEGARGRPEWLVD</sequence>
<dbReference type="EMBL" id="NMOS02000039">
    <property type="protein sequence ID" value="RDH39821.1"/>
    <property type="molecule type" value="Genomic_DNA"/>
</dbReference>
<dbReference type="Proteomes" id="UP000226429">
    <property type="component" value="Unassembled WGS sequence"/>
</dbReference>
<name>A0A370CEZ0_9COXI</name>
<protein>
    <recommendedName>
        <fullName evidence="4">Pentapeptide repeat-containing protein</fullName>
    </recommendedName>
</protein>
<evidence type="ECO:0000313" key="2">
    <source>
        <dbReference type="EMBL" id="RDH39821.1"/>
    </source>
</evidence>
<reference evidence="2 3" key="1">
    <citation type="journal article" date="2017" name="Int. J. Syst. Evol. Microbiol.">
        <title>Aquarickettsiella crustaci n. gen. n. sp. (Gammaproteobacteria: Legionellales: Coxiellaceae); a bacterial pathogen of the freshwater crustacean: Gammarus fossarum (Malacostraca: Amphipoda).</title>
        <authorList>
            <person name="Bojko J."/>
            <person name="Dunn A.M."/>
            <person name="Stebbing P.D."/>
            <person name="Van Aerle R."/>
            <person name="Bacela-Spychalska K."/>
            <person name="Bean T.P."/>
            <person name="Stentiford G.D."/>
        </authorList>
    </citation>
    <scope>NUCLEOTIDE SEQUENCE [LARGE SCALE GENOMIC DNA]</scope>
    <source>
        <strain evidence="2">RA15029</strain>
    </source>
</reference>
<feature type="region of interest" description="Disordered" evidence="1">
    <location>
        <begin position="223"/>
        <end position="248"/>
    </location>
</feature>
<organism evidence="2 3">
    <name type="scientific">Candidatus Aquirickettsiella gammari</name>
    <dbReference type="NCBI Taxonomy" id="2016198"/>
    <lineage>
        <taxon>Bacteria</taxon>
        <taxon>Pseudomonadati</taxon>
        <taxon>Pseudomonadota</taxon>
        <taxon>Gammaproteobacteria</taxon>
        <taxon>Legionellales</taxon>
        <taxon>Coxiellaceae</taxon>
        <taxon>Candidatus Aquirickettsiella</taxon>
    </lineage>
</organism>
<comment type="caution">
    <text evidence="2">The sequence shown here is derived from an EMBL/GenBank/DDBJ whole genome shotgun (WGS) entry which is preliminary data.</text>
</comment>
<dbReference type="InterPro" id="IPR001646">
    <property type="entry name" value="5peptide_repeat"/>
</dbReference>
<reference evidence="2 3" key="2">
    <citation type="journal article" date="2018" name="J. Invertebr. Pathol.">
        <title>'Candidatus Aquirickettsiella gammari' (Gammaproteobacteria: Legionellales: Coxiellaceae): A bacterial pathogen of the freshwater crustacean Gammarus fossarum (Malacostraca: Amphipoda).</title>
        <authorList>
            <person name="Bojko J."/>
            <person name="Dunn A.M."/>
            <person name="Stebbing P.D."/>
            <person name="van Aerle R."/>
            <person name="Bacela-Spychalska K."/>
            <person name="Bean T.P."/>
            <person name="Urrutia A."/>
            <person name="Stentiford G.D."/>
        </authorList>
    </citation>
    <scope>NUCLEOTIDE SEQUENCE [LARGE SCALE GENOMIC DNA]</scope>
    <source>
        <strain evidence="2">RA15029</strain>
    </source>
</reference>
<accession>A0A370CEZ0</accession>
<feature type="compositionally biased region" description="Basic and acidic residues" evidence="1">
    <location>
        <begin position="234"/>
        <end position="248"/>
    </location>
</feature>
<gene>
    <name evidence="2" type="ORF">CFE62_007020</name>
</gene>